<feature type="signal peptide" evidence="2">
    <location>
        <begin position="1"/>
        <end position="28"/>
    </location>
</feature>
<gene>
    <name evidence="3" type="ORF">MKW98_029805</name>
</gene>
<feature type="compositionally biased region" description="Low complexity" evidence="1">
    <location>
        <begin position="70"/>
        <end position="85"/>
    </location>
</feature>
<proteinExistence type="predicted"/>
<dbReference type="EMBL" id="JAJJMB010005286">
    <property type="protein sequence ID" value="KAI3940029.1"/>
    <property type="molecule type" value="Genomic_DNA"/>
</dbReference>
<dbReference type="AlphaFoldDB" id="A0AAD4XSM6"/>
<sequence length="85" mass="9252">MLYLTASTNNNTSRLLLLLLLLRRFCTSISSPSSINATAIPSSANIKLNKYSSVFRFGTLTSMENYTNPSSSSSNSFSAFANSRT</sequence>
<evidence type="ECO:0000313" key="4">
    <source>
        <dbReference type="Proteomes" id="UP001202328"/>
    </source>
</evidence>
<protein>
    <recommendedName>
        <fullName evidence="5">Secreted protein</fullName>
    </recommendedName>
</protein>
<evidence type="ECO:0008006" key="5">
    <source>
        <dbReference type="Google" id="ProtNLM"/>
    </source>
</evidence>
<reference evidence="3" key="1">
    <citation type="submission" date="2022-04" db="EMBL/GenBank/DDBJ databases">
        <title>A functionally conserved STORR gene fusion in Papaver species that diverged 16.8 million years ago.</title>
        <authorList>
            <person name="Catania T."/>
        </authorList>
    </citation>
    <scope>NUCLEOTIDE SEQUENCE</scope>
    <source>
        <strain evidence="3">S-188037</strain>
    </source>
</reference>
<keyword evidence="4" id="KW-1185">Reference proteome</keyword>
<name>A0AAD4XSM6_9MAGN</name>
<accession>A0AAD4XSM6</accession>
<feature type="non-terminal residue" evidence="3">
    <location>
        <position position="85"/>
    </location>
</feature>
<dbReference type="Proteomes" id="UP001202328">
    <property type="component" value="Unassembled WGS sequence"/>
</dbReference>
<comment type="caution">
    <text evidence="3">The sequence shown here is derived from an EMBL/GenBank/DDBJ whole genome shotgun (WGS) entry which is preliminary data.</text>
</comment>
<evidence type="ECO:0000256" key="2">
    <source>
        <dbReference type="SAM" id="SignalP"/>
    </source>
</evidence>
<evidence type="ECO:0000256" key="1">
    <source>
        <dbReference type="SAM" id="MobiDB-lite"/>
    </source>
</evidence>
<evidence type="ECO:0000313" key="3">
    <source>
        <dbReference type="EMBL" id="KAI3940029.1"/>
    </source>
</evidence>
<keyword evidence="2" id="KW-0732">Signal</keyword>
<feature type="region of interest" description="Disordered" evidence="1">
    <location>
        <begin position="64"/>
        <end position="85"/>
    </location>
</feature>
<feature type="chain" id="PRO_5042229591" description="Secreted protein" evidence="2">
    <location>
        <begin position="29"/>
        <end position="85"/>
    </location>
</feature>
<organism evidence="3 4">
    <name type="scientific">Papaver atlanticum</name>
    <dbReference type="NCBI Taxonomy" id="357466"/>
    <lineage>
        <taxon>Eukaryota</taxon>
        <taxon>Viridiplantae</taxon>
        <taxon>Streptophyta</taxon>
        <taxon>Embryophyta</taxon>
        <taxon>Tracheophyta</taxon>
        <taxon>Spermatophyta</taxon>
        <taxon>Magnoliopsida</taxon>
        <taxon>Ranunculales</taxon>
        <taxon>Papaveraceae</taxon>
        <taxon>Papaveroideae</taxon>
        <taxon>Papaver</taxon>
    </lineage>
</organism>